<dbReference type="PANTHER" id="PTHR33240:SF15">
    <property type="entry name" value="GAG-PRO-LIKE PROTEIN"/>
    <property type="match status" value="1"/>
</dbReference>
<dbReference type="EMBL" id="JAZDWU010000002">
    <property type="protein sequence ID" value="KAL0010927.1"/>
    <property type="molecule type" value="Genomic_DNA"/>
</dbReference>
<sequence>MPKPFPYQDGHCVPWKYDVTLISTHIGKEEVYREALLKVLKETHVLNGITDSSFEGMESLVLASNQVSFSDDELPLEGKDHSLVVHIVVKCEDMIVARVLIDNGSALNVCPMATLECLKVDMSLIKPSTMIIRTFDGTHRELQGEIELMIKIGPRSFLVNFQVIKVDSLYNMLLGRH</sequence>
<evidence type="ECO:0000313" key="1">
    <source>
        <dbReference type="EMBL" id="KAL0010927.1"/>
    </source>
</evidence>
<keyword evidence="2" id="KW-1185">Reference proteome</keyword>
<dbReference type="Proteomes" id="UP001459277">
    <property type="component" value="Unassembled WGS sequence"/>
</dbReference>
<dbReference type="PANTHER" id="PTHR33240">
    <property type="entry name" value="OS08G0508500 PROTEIN"/>
    <property type="match status" value="1"/>
</dbReference>
<protein>
    <submittedName>
        <fullName evidence="1">Uncharacterized protein</fullName>
    </submittedName>
</protein>
<reference evidence="1 2" key="1">
    <citation type="submission" date="2024-01" db="EMBL/GenBank/DDBJ databases">
        <title>A telomere-to-telomere, gap-free genome of sweet tea (Lithocarpus litseifolius).</title>
        <authorList>
            <person name="Zhou J."/>
        </authorList>
    </citation>
    <scope>NUCLEOTIDE SEQUENCE [LARGE SCALE GENOMIC DNA]</scope>
    <source>
        <strain evidence="1">Zhou-2022a</strain>
        <tissue evidence="1">Leaf</tissue>
    </source>
</reference>
<accession>A0AAW2DJS3</accession>
<evidence type="ECO:0000313" key="2">
    <source>
        <dbReference type="Proteomes" id="UP001459277"/>
    </source>
</evidence>
<dbReference type="AlphaFoldDB" id="A0AAW2DJS3"/>
<dbReference type="Gene3D" id="2.40.70.10">
    <property type="entry name" value="Acid Proteases"/>
    <property type="match status" value="1"/>
</dbReference>
<proteinExistence type="predicted"/>
<organism evidence="1 2">
    <name type="scientific">Lithocarpus litseifolius</name>
    <dbReference type="NCBI Taxonomy" id="425828"/>
    <lineage>
        <taxon>Eukaryota</taxon>
        <taxon>Viridiplantae</taxon>
        <taxon>Streptophyta</taxon>
        <taxon>Embryophyta</taxon>
        <taxon>Tracheophyta</taxon>
        <taxon>Spermatophyta</taxon>
        <taxon>Magnoliopsida</taxon>
        <taxon>eudicotyledons</taxon>
        <taxon>Gunneridae</taxon>
        <taxon>Pentapetalae</taxon>
        <taxon>rosids</taxon>
        <taxon>fabids</taxon>
        <taxon>Fagales</taxon>
        <taxon>Fagaceae</taxon>
        <taxon>Lithocarpus</taxon>
    </lineage>
</organism>
<dbReference type="SUPFAM" id="SSF50630">
    <property type="entry name" value="Acid proteases"/>
    <property type="match status" value="1"/>
</dbReference>
<name>A0AAW2DJS3_9ROSI</name>
<dbReference type="CDD" id="cd00303">
    <property type="entry name" value="retropepsin_like"/>
    <property type="match status" value="1"/>
</dbReference>
<gene>
    <name evidence="1" type="ORF">SO802_006035</name>
</gene>
<dbReference type="InterPro" id="IPR021109">
    <property type="entry name" value="Peptidase_aspartic_dom_sf"/>
</dbReference>
<comment type="caution">
    <text evidence="1">The sequence shown here is derived from an EMBL/GenBank/DDBJ whole genome shotgun (WGS) entry which is preliminary data.</text>
</comment>